<evidence type="ECO:0000313" key="3">
    <source>
        <dbReference type="Proteomes" id="UP000746595"/>
    </source>
</evidence>
<keyword evidence="2" id="KW-0378">Hydrolase</keyword>
<proteinExistence type="predicted"/>
<organism evidence="2 3">
    <name type="scientific">Paeniglutamicibacter terrestris</name>
    <dbReference type="NCBI Taxonomy" id="2723403"/>
    <lineage>
        <taxon>Bacteria</taxon>
        <taxon>Bacillati</taxon>
        <taxon>Actinomycetota</taxon>
        <taxon>Actinomycetes</taxon>
        <taxon>Micrococcales</taxon>
        <taxon>Micrococcaceae</taxon>
        <taxon>Paeniglutamicibacter</taxon>
    </lineage>
</organism>
<dbReference type="InterPro" id="IPR050471">
    <property type="entry name" value="AB_hydrolase"/>
</dbReference>
<dbReference type="InterPro" id="IPR029058">
    <property type="entry name" value="AB_hydrolase_fold"/>
</dbReference>
<dbReference type="Gene3D" id="3.40.50.1820">
    <property type="entry name" value="alpha/beta hydrolase"/>
    <property type="match status" value="1"/>
</dbReference>
<dbReference type="PANTHER" id="PTHR43433">
    <property type="entry name" value="HYDROLASE, ALPHA/BETA FOLD FAMILY PROTEIN"/>
    <property type="match status" value="1"/>
</dbReference>
<dbReference type="GO" id="GO:0016787">
    <property type="term" value="F:hydrolase activity"/>
    <property type="evidence" value="ECO:0007669"/>
    <property type="project" value="UniProtKB-KW"/>
</dbReference>
<dbReference type="Pfam" id="PF00561">
    <property type="entry name" value="Abhydrolase_1"/>
    <property type="match status" value="1"/>
</dbReference>
<sequence>MTTSPHEEESTARRFVAAPTRTIAAAGAHFVYRELGDEIGHEVPLVALTHLGANLDSWDPELIDALATQRRVIMIGYRGVGSSTGTPRDRFDQMAQDAIAAIRALGLTRVDLFGLSMGGMVAQEVLRLAPDLVDRVILAGTGPQGGPGLTRMTGTLVRGILRGAASLTNPTTLLFFTRSDNAKHAARAYQARLKLRRTGRDKPVRPGVLVAQLRAVKRWGQQPNPPSGPTFPRPVLILHGDSDRMVSVENADALLRPFPQAKLQVYPDSGHGVVFQNRQSITGAINHFLRR</sequence>
<dbReference type="PANTHER" id="PTHR43433:SF5">
    <property type="entry name" value="AB HYDROLASE-1 DOMAIN-CONTAINING PROTEIN"/>
    <property type="match status" value="1"/>
</dbReference>
<protein>
    <submittedName>
        <fullName evidence="2">Alpha/beta hydrolase</fullName>
    </submittedName>
</protein>
<comment type="caution">
    <text evidence="2">The sequence shown here is derived from an EMBL/GenBank/DDBJ whole genome shotgun (WGS) entry which is preliminary data.</text>
</comment>
<accession>A0ABX1G1S3</accession>
<name>A0ABX1G1S3_9MICC</name>
<dbReference type="PRINTS" id="PR00111">
    <property type="entry name" value="ABHYDROLASE"/>
</dbReference>
<dbReference type="SUPFAM" id="SSF53474">
    <property type="entry name" value="alpha/beta-Hydrolases"/>
    <property type="match status" value="1"/>
</dbReference>
<dbReference type="InterPro" id="IPR000073">
    <property type="entry name" value="AB_hydrolase_1"/>
</dbReference>
<reference evidence="2 3" key="1">
    <citation type="submission" date="2020-04" db="EMBL/GenBank/DDBJ databases">
        <title>Paeniglutamicibacter sp. ANT13_2, a novel actinomycete isolated from sediment in Antarctica.</title>
        <authorList>
            <person name="Sakdapetsiri C."/>
            <person name="Pinyakong O."/>
        </authorList>
    </citation>
    <scope>NUCLEOTIDE SEQUENCE [LARGE SCALE GENOMIC DNA]</scope>
    <source>
        <strain evidence="2 3">ANT13_2</strain>
    </source>
</reference>
<gene>
    <name evidence="2" type="ORF">HED64_05560</name>
</gene>
<evidence type="ECO:0000259" key="1">
    <source>
        <dbReference type="Pfam" id="PF00561"/>
    </source>
</evidence>
<feature type="domain" description="AB hydrolase-1" evidence="1">
    <location>
        <begin position="51"/>
        <end position="276"/>
    </location>
</feature>
<keyword evidence="3" id="KW-1185">Reference proteome</keyword>
<dbReference type="RefSeq" id="WP_168151030.1">
    <property type="nucleotide sequence ID" value="NZ_JAAWVT010000001.1"/>
</dbReference>
<evidence type="ECO:0000313" key="2">
    <source>
        <dbReference type="EMBL" id="NKG20182.1"/>
    </source>
</evidence>
<dbReference type="EMBL" id="JAAWVT010000001">
    <property type="protein sequence ID" value="NKG20182.1"/>
    <property type="molecule type" value="Genomic_DNA"/>
</dbReference>
<dbReference type="Proteomes" id="UP000746595">
    <property type="component" value="Unassembled WGS sequence"/>
</dbReference>